<dbReference type="RefSeq" id="WP_233394962.1">
    <property type="nucleotide sequence ID" value="NZ_JAJTWT010000017.1"/>
</dbReference>
<feature type="transmembrane region" description="Helical" evidence="1">
    <location>
        <begin position="105"/>
        <end position="124"/>
    </location>
</feature>
<comment type="caution">
    <text evidence="2">The sequence shown here is derived from an EMBL/GenBank/DDBJ whole genome shotgun (WGS) entry which is preliminary data.</text>
</comment>
<feature type="transmembrane region" description="Helical" evidence="1">
    <location>
        <begin position="145"/>
        <end position="165"/>
    </location>
</feature>
<feature type="transmembrane region" description="Helical" evidence="1">
    <location>
        <begin position="274"/>
        <end position="297"/>
    </location>
</feature>
<dbReference type="InterPro" id="IPR010295">
    <property type="entry name" value="DUF898"/>
</dbReference>
<gene>
    <name evidence="2" type="ORF">LXT12_24690</name>
</gene>
<dbReference type="Proteomes" id="UP001201463">
    <property type="component" value="Unassembled WGS sequence"/>
</dbReference>
<keyword evidence="1" id="KW-0472">Membrane</keyword>
<evidence type="ECO:0000313" key="3">
    <source>
        <dbReference type="Proteomes" id="UP001201463"/>
    </source>
</evidence>
<name>A0ABS8XHX1_9BURK</name>
<protein>
    <submittedName>
        <fullName evidence="2">DUF898 domain-containing protein</fullName>
    </submittedName>
</protein>
<keyword evidence="3" id="KW-1185">Reference proteome</keyword>
<feature type="transmembrane region" description="Helical" evidence="1">
    <location>
        <begin position="229"/>
        <end position="254"/>
    </location>
</feature>
<organism evidence="2 3">
    <name type="scientific">Pelomonas caseinilytica</name>
    <dbReference type="NCBI Taxonomy" id="2906763"/>
    <lineage>
        <taxon>Bacteria</taxon>
        <taxon>Pseudomonadati</taxon>
        <taxon>Pseudomonadota</taxon>
        <taxon>Betaproteobacteria</taxon>
        <taxon>Burkholderiales</taxon>
        <taxon>Sphaerotilaceae</taxon>
        <taxon>Roseateles</taxon>
    </lineage>
</organism>
<reference evidence="2 3" key="1">
    <citation type="submission" date="2021-12" db="EMBL/GenBank/DDBJ databases">
        <title>Genome seq of p7.</title>
        <authorList>
            <person name="Seo T."/>
        </authorList>
    </citation>
    <scope>NUCLEOTIDE SEQUENCE [LARGE SCALE GENOMIC DNA]</scope>
    <source>
        <strain evidence="2 3">P7</strain>
    </source>
</reference>
<feature type="transmembrane region" description="Helical" evidence="1">
    <location>
        <begin position="33"/>
        <end position="53"/>
    </location>
</feature>
<evidence type="ECO:0000256" key="1">
    <source>
        <dbReference type="SAM" id="Phobius"/>
    </source>
</evidence>
<dbReference type="Pfam" id="PF05987">
    <property type="entry name" value="DUF898"/>
    <property type="match status" value="1"/>
</dbReference>
<keyword evidence="1" id="KW-0812">Transmembrane</keyword>
<evidence type="ECO:0000313" key="2">
    <source>
        <dbReference type="EMBL" id="MCE4540446.1"/>
    </source>
</evidence>
<dbReference type="EMBL" id="JAJTWT010000017">
    <property type="protein sequence ID" value="MCE4540446.1"/>
    <property type="molecule type" value="Genomic_DNA"/>
</dbReference>
<feature type="transmembrane region" description="Helical" evidence="1">
    <location>
        <begin position="185"/>
        <end position="205"/>
    </location>
</feature>
<feature type="transmembrane region" description="Helical" evidence="1">
    <location>
        <begin position="82"/>
        <end position="99"/>
    </location>
</feature>
<sequence length="394" mass="42672">MDGHPTSIEAAPTTAPATRQLAVHFTGSGTEYFRIWAVNVLLVLLTLGLYLPLAKARRLRYVHANTWVDGEALAFHGDPWRMFRGFLMLAVLAVAYLGAGEFAPAASAAVLLMLYAVWPALWRASMQYRLANTSWRGLRMGFEGSLHDAYLCFLPVYVPLTMSALLDGAMASHGPSTDPALNTGLWGLVSGLALSLTAPWTLTLAKRYQHGGYRIADQRLRIRLQARSVYFIGFKSAMLGFFASLVVMAAGFALGSLLGLALNHGAGLAGSSTYVSLMMVLLFGLFYGGVLTPYAATRLQNLTWSNTRSDGLRFESSLDGWALVHLTVRNWLLILLTAGLYRPSATMATLRLRLEAIGISVETEPDHWLAPKGVAHADAAGEAAGDFFGMDLGL</sequence>
<proteinExistence type="predicted"/>
<accession>A0ABS8XHX1</accession>
<keyword evidence="1" id="KW-1133">Transmembrane helix</keyword>